<evidence type="ECO:0000256" key="2">
    <source>
        <dbReference type="ARBA" id="ARBA00013064"/>
    </source>
</evidence>
<dbReference type="EMBL" id="JAIWYP010000011">
    <property type="protein sequence ID" value="KAH3737717.1"/>
    <property type="molecule type" value="Genomic_DNA"/>
</dbReference>
<dbReference type="GO" id="GO:0005737">
    <property type="term" value="C:cytoplasm"/>
    <property type="evidence" value="ECO:0007669"/>
    <property type="project" value="TreeGrafter"/>
</dbReference>
<evidence type="ECO:0000256" key="6">
    <source>
        <dbReference type="ARBA" id="ARBA00023306"/>
    </source>
</evidence>
<comment type="caution">
    <text evidence="9">The sequence shown here is derived from an EMBL/GenBank/DDBJ whole genome shotgun (WGS) entry which is preliminary data.</text>
</comment>
<dbReference type="GO" id="GO:0051301">
    <property type="term" value="P:cell division"/>
    <property type="evidence" value="ECO:0007669"/>
    <property type="project" value="UniProtKB-KW"/>
</dbReference>
<evidence type="ECO:0000313" key="10">
    <source>
        <dbReference type="Proteomes" id="UP000828390"/>
    </source>
</evidence>
<evidence type="ECO:0000313" key="9">
    <source>
        <dbReference type="EMBL" id="KAH3737717.1"/>
    </source>
</evidence>
<dbReference type="EC" id="3.1.3.48" evidence="2"/>
<dbReference type="GO" id="GO:0110032">
    <property type="term" value="P:positive regulation of G2/MI transition of meiotic cell cycle"/>
    <property type="evidence" value="ECO:0007669"/>
    <property type="project" value="TreeGrafter"/>
</dbReference>
<reference evidence="9" key="1">
    <citation type="journal article" date="2019" name="bioRxiv">
        <title>The Genome of the Zebra Mussel, Dreissena polymorpha: A Resource for Invasive Species Research.</title>
        <authorList>
            <person name="McCartney M.A."/>
            <person name="Auch B."/>
            <person name="Kono T."/>
            <person name="Mallez S."/>
            <person name="Zhang Y."/>
            <person name="Obille A."/>
            <person name="Becker A."/>
            <person name="Abrahante J.E."/>
            <person name="Garbe J."/>
            <person name="Badalamenti J.P."/>
            <person name="Herman A."/>
            <person name="Mangelson H."/>
            <person name="Liachko I."/>
            <person name="Sullivan S."/>
            <person name="Sone E.D."/>
            <person name="Koren S."/>
            <person name="Silverstein K.A.T."/>
            <person name="Beckman K.B."/>
            <person name="Gohl D.M."/>
        </authorList>
    </citation>
    <scope>NUCLEOTIDE SEQUENCE</scope>
    <source>
        <strain evidence="9">Duluth1</strain>
        <tissue evidence="9">Whole animal</tissue>
    </source>
</reference>
<evidence type="ECO:0000256" key="4">
    <source>
        <dbReference type="ARBA" id="ARBA00022801"/>
    </source>
</evidence>
<dbReference type="Pfam" id="PF00581">
    <property type="entry name" value="Rhodanese"/>
    <property type="match status" value="1"/>
</dbReference>
<dbReference type="Proteomes" id="UP000828390">
    <property type="component" value="Unassembled WGS sequence"/>
</dbReference>
<dbReference type="AlphaFoldDB" id="A0A9D4D2Q6"/>
<dbReference type="PROSITE" id="PS50206">
    <property type="entry name" value="RHODANESE_3"/>
    <property type="match status" value="1"/>
</dbReference>
<name>A0A9D4D2Q6_DREPO</name>
<dbReference type="GO" id="GO:0004725">
    <property type="term" value="F:protein tyrosine phosphatase activity"/>
    <property type="evidence" value="ECO:0007669"/>
    <property type="project" value="UniProtKB-EC"/>
</dbReference>
<keyword evidence="5" id="KW-0904">Protein phosphatase</keyword>
<feature type="compositionally biased region" description="Polar residues" evidence="7">
    <location>
        <begin position="8"/>
        <end position="18"/>
    </location>
</feature>
<evidence type="ECO:0000256" key="7">
    <source>
        <dbReference type="SAM" id="MobiDB-lite"/>
    </source>
</evidence>
<dbReference type="SMART" id="SM00450">
    <property type="entry name" value="RHOD"/>
    <property type="match status" value="1"/>
</dbReference>
<reference evidence="9" key="2">
    <citation type="submission" date="2020-11" db="EMBL/GenBank/DDBJ databases">
        <authorList>
            <person name="McCartney M.A."/>
            <person name="Auch B."/>
            <person name="Kono T."/>
            <person name="Mallez S."/>
            <person name="Becker A."/>
            <person name="Gohl D.M."/>
            <person name="Silverstein K.A.T."/>
            <person name="Koren S."/>
            <person name="Bechman K.B."/>
            <person name="Herman A."/>
            <person name="Abrahante J.E."/>
            <person name="Garbe J."/>
        </authorList>
    </citation>
    <scope>NUCLEOTIDE SEQUENCE</scope>
    <source>
        <strain evidence="9">Duluth1</strain>
        <tissue evidence="9">Whole animal</tissue>
    </source>
</reference>
<dbReference type="GO" id="GO:0000086">
    <property type="term" value="P:G2/M transition of mitotic cell cycle"/>
    <property type="evidence" value="ECO:0007669"/>
    <property type="project" value="TreeGrafter"/>
</dbReference>
<keyword evidence="4" id="KW-0378">Hydrolase</keyword>
<keyword evidence="3" id="KW-0132">Cell division</keyword>
<accession>A0A9D4D2Q6</accession>
<dbReference type="Gene3D" id="3.40.250.10">
    <property type="entry name" value="Rhodanese-like domain"/>
    <property type="match status" value="1"/>
</dbReference>
<dbReference type="InterPro" id="IPR036873">
    <property type="entry name" value="Rhodanese-like_dom_sf"/>
</dbReference>
<evidence type="ECO:0000259" key="8">
    <source>
        <dbReference type="PROSITE" id="PS50206"/>
    </source>
</evidence>
<comment type="similarity">
    <text evidence="1">Belongs to the MPI phosphatase family.</text>
</comment>
<evidence type="ECO:0000256" key="3">
    <source>
        <dbReference type="ARBA" id="ARBA00022618"/>
    </source>
</evidence>
<feature type="region of interest" description="Disordered" evidence="7">
    <location>
        <begin position="1"/>
        <end position="24"/>
    </location>
</feature>
<dbReference type="PANTHER" id="PTHR10828:SF76">
    <property type="entry name" value="M-PHASE INDUCER PHOSPHATASE"/>
    <property type="match status" value="1"/>
</dbReference>
<dbReference type="InterPro" id="IPR001763">
    <property type="entry name" value="Rhodanese-like_dom"/>
</dbReference>
<keyword evidence="6" id="KW-0131">Cell cycle</keyword>
<dbReference type="PRINTS" id="PR00716">
    <property type="entry name" value="MPIPHPHTASE"/>
</dbReference>
<sequence length="226" mass="26118">MSPGRVSSRVSVQQTPMTRNRRSTRKLKTMTSLLQLLRRITSLPPFPQSCKHSDLNSISADTMATALNGVYSDRLHQVTIVDSRYPYEFEWGHIRGSINMHMRDAVNSLPETPGKCHVLISHCDSSSARGPRMYRNLRSQDRALNQDQYSKLNFPGVNLLQCDYKTFYESHGDLFDPHIYTPMLHIDQCADLVRHFRFKSKTWTAETEKVSSRRHRSRIFPSGLNF</sequence>
<dbReference type="InterPro" id="IPR000751">
    <property type="entry name" value="MPI_Phosphatase"/>
</dbReference>
<evidence type="ECO:0000256" key="5">
    <source>
        <dbReference type="ARBA" id="ARBA00022912"/>
    </source>
</evidence>
<protein>
    <recommendedName>
        <fullName evidence="2">protein-tyrosine-phosphatase</fullName>
        <ecNumber evidence="2">3.1.3.48</ecNumber>
    </recommendedName>
</protein>
<feature type="domain" description="Rhodanese" evidence="8">
    <location>
        <begin position="74"/>
        <end position="176"/>
    </location>
</feature>
<dbReference type="GO" id="GO:0010971">
    <property type="term" value="P:positive regulation of G2/M transition of mitotic cell cycle"/>
    <property type="evidence" value="ECO:0007669"/>
    <property type="project" value="TreeGrafter"/>
</dbReference>
<dbReference type="SUPFAM" id="SSF52821">
    <property type="entry name" value="Rhodanese/Cell cycle control phosphatase"/>
    <property type="match status" value="1"/>
</dbReference>
<organism evidence="9 10">
    <name type="scientific">Dreissena polymorpha</name>
    <name type="common">Zebra mussel</name>
    <name type="synonym">Mytilus polymorpha</name>
    <dbReference type="NCBI Taxonomy" id="45954"/>
    <lineage>
        <taxon>Eukaryota</taxon>
        <taxon>Metazoa</taxon>
        <taxon>Spiralia</taxon>
        <taxon>Lophotrochozoa</taxon>
        <taxon>Mollusca</taxon>
        <taxon>Bivalvia</taxon>
        <taxon>Autobranchia</taxon>
        <taxon>Heteroconchia</taxon>
        <taxon>Euheterodonta</taxon>
        <taxon>Imparidentia</taxon>
        <taxon>Neoheterodontei</taxon>
        <taxon>Myida</taxon>
        <taxon>Dreissenoidea</taxon>
        <taxon>Dreissenidae</taxon>
        <taxon>Dreissena</taxon>
    </lineage>
</organism>
<keyword evidence="10" id="KW-1185">Reference proteome</keyword>
<proteinExistence type="inferred from homology"/>
<dbReference type="GO" id="GO:0005634">
    <property type="term" value="C:nucleus"/>
    <property type="evidence" value="ECO:0007669"/>
    <property type="project" value="TreeGrafter"/>
</dbReference>
<gene>
    <name evidence="9" type="ORF">DPMN_044310</name>
</gene>
<dbReference type="PANTHER" id="PTHR10828">
    <property type="entry name" value="M-PHASE INDUCER PHOSPHATASE DUAL SPECIFICITY PHOSPHATASE CDC25"/>
    <property type="match status" value="1"/>
</dbReference>
<evidence type="ECO:0000256" key="1">
    <source>
        <dbReference type="ARBA" id="ARBA00011065"/>
    </source>
</evidence>